<name>A0A401RF46_CHIPU</name>
<protein>
    <recommendedName>
        <fullName evidence="11">Glucose/Sorbosone dehydrogenase domain-containing protein</fullName>
    </recommendedName>
</protein>
<dbReference type="Gene3D" id="2.120.10.30">
    <property type="entry name" value="TolB, C-terminal domain"/>
    <property type="match status" value="1"/>
</dbReference>
<feature type="domain" description="Folate receptor-like" evidence="7">
    <location>
        <begin position="19"/>
        <end position="169"/>
    </location>
</feature>
<dbReference type="GO" id="GO:0005576">
    <property type="term" value="C:extracellular region"/>
    <property type="evidence" value="ECO:0007669"/>
    <property type="project" value="UniProtKB-SubCell"/>
</dbReference>
<keyword evidence="5" id="KW-1015">Disulfide bond</keyword>
<evidence type="ECO:0000256" key="5">
    <source>
        <dbReference type="ARBA" id="ARBA00023157"/>
    </source>
</evidence>
<sequence>LVMVVSHPQCLDYKPPFKPTKPLAFCTAYSSFGCCDARADSSLARRYQHIVSYLHPPGVSVCGKYIQELLCQKCSPYAAHLYDAEDADTPVRVLPGLCSDYCAEFWKRCRSTLSLLTGDTRTVDLETDRGKFCSYLELQDPDYCFPNVLSSERLQTNLGRVQADAEGCLQLCLKEVANRLRNPVAMLHAGDGTHRLFVAEQLGLVWVYLANGSKVSQPFLNLTETVLTSPWLGDERGFLGLAFHPSFRWNGKVYVYYSIFSRKAERIRISEFQLLPGNMNALDHTSERVILEVLEPASNHNGGQLLFGNDGYLYIFTGDGGGAGDSFGKFGNAQNK</sequence>
<evidence type="ECO:0000256" key="2">
    <source>
        <dbReference type="ARBA" id="ARBA00010658"/>
    </source>
</evidence>
<comment type="similarity">
    <text evidence="2">Belongs to the HHIP family.</text>
</comment>
<dbReference type="InterPro" id="IPR011042">
    <property type="entry name" value="6-blade_b-propeller_TolB-like"/>
</dbReference>
<dbReference type="InterPro" id="IPR011041">
    <property type="entry name" value="Quinoprot_gluc/sorb_DH_b-prop"/>
</dbReference>
<keyword evidence="6" id="KW-0325">Glycoprotein</keyword>
<dbReference type="InterPro" id="IPR012938">
    <property type="entry name" value="Glc/Sorbosone_DH"/>
</dbReference>
<feature type="domain" description="Glucose/Sorbosone dehydrogenase" evidence="8">
    <location>
        <begin position="180"/>
        <end position="321"/>
    </location>
</feature>
<feature type="non-terminal residue" evidence="9">
    <location>
        <position position="1"/>
    </location>
</feature>
<dbReference type="EMBL" id="BEZZ01001265">
    <property type="protein sequence ID" value="GCC16770.1"/>
    <property type="molecule type" value="Genomic_DNA"/>
</dbReference>
<evidence type="ECO:0008006" key="11">
    <source>
        <dbReference type="Google" id="ProtNLM"/>
    </source>
</evidence>
<dbReference type="Pfam" id="PF03024">
    <property type="entry name" value="Folate_rec"/>
    <property type="match status" value="1"/>
</dbReference>
<proteinExistence type="inferred from homology"/>
<dbReference type="SUPFAM" id="SSF50952">
    <property type="entry name" value="Soluble quinoprotein glucose dehydrogenase"/>
    <property type="match status" value="1"/>
</dbReference>
<evidence type="ECO:0000259" key="8">
    <source>
        <dbReference type="Pfam" id="PF07995"/>
    </source>
</evidence>
<accession>A0A401RF46</accession>
<keyword evidence="10" id="KW-1185">Reference proteome</keyword>
<evidence type="ECO:0000313" key="9">
    <source>
        <dbReference type="EMBL" id="GCC16770.1"/>
    </source>
</evidence>
<keyword evidence="4" id="KW-0732">Signal</keyword>
<dbReference type="Pfam" id="PF07995">
    <property type="entry name" value="GSDH"/>
    <property type="match status" value="1"/>
</dbReference>
<dbReference type="OMA" id="WKRCRST"/>
<dbReference type="STRING" id="137246.A0A401RF46"/>
<reference evidence="9 10" key="1">
    <citation type="journal article" date="2018" name="Nat. Ecol. Evol.">
        <title>Shark genomes provide insights into elasmobranch evolution and the origin of vertebrates.</title>
        <authorList>
            <person name="Hara Y"/>
            <person name="Yamaguchi K"/>
            <person name="Onimaru K"/>
            <person name="Kadota M"/>
            <person name="Koyanagi M"/>
            <person name="Keeley SD"/>
            <person name="Tatsumi K"/>
            <person name="Tanaka K"/>
            <person name="Motone F"/>
            <person name="Kageyama Y"/>
            <person name="Nozu R"/>
            <person name="Adachi N"/>
            <person name="Nishimura O"/>
            <person name="Nakagawa R"/>
            <person name="Tanegashima C"/>
            <person name="Kiyatake I"/>
            <person name="Matsumoto R"/>
            <person name="Murakumo K"/>
            <person name="Nishida K"/>
            <person name="Terakita A"/>
            <person name="Kuratani S"/>
            <person name="Sato K"/>
            <person name="Hyodo S Kuraku.S."/>
        </authorList>
    </citation>
    <scope>NUCLEOTIDE SEQUENCE [LARGE SCALE GENOMIC DNA]</scope>
</reference>
<organism evidence="9 10">
    <name type="scientific">Chiloscyllium punctatum</name>
    <name type="common">Brownbanded bambooshark</name>
    <name type="synonym">Hemiscyllium punctatum</name>
    <dbReference type="NCBI Taxonomy" id="137246"/>
    <lineage>
        <taxon>Eukaryota</taxon>
        <taxon>Metazoa</taxon>
        <taxon>Chordata</taxon>
        <taxon>Craniata</taxon>
        <taxon>Vertebrata</taxon>
        <taxon>Chondrichthyes</taxon>
        <taxon>Elasmobranchii</taxon>
        <taxon>Galeomorphii</taxon>
        <taxon>Galeoidea</taxon>
        <taxon>Orectolobiformes</taxon>
        <taxon>Hemiscylliidae</taxon>
        <taxon>Chiloscyllium</taxon>
    </lineage>
</organism>
<gene>
    <name evidence="9" type="ORF">chiPu_0017337</name>
</gene>
<dbReference type="InterPro" id="IPR018143">
    <property type="entry name" value="Folate_rcpt-like"/>
</dbReference>
<evidence type="ECO:0000256" key="4">
    <source>
        <dbReference type="ARBA" id="ARBA00022729"/>
    </source>
</evidence>
<comment type="subcellular location">
    <subcellularLocation>
        <location evidence="1">Secreted</location>
    </subcellularLocation>
</comment>
<evidence type="ECO:0000256" key="3">
    <source>
        <dbReference type="ARBA" id="ARBA00022525"/>
    </source>
</evidence>
<evidence type="ECO:0000259" key="7">
    <source>
        <dbReference type="Pfam" id="PF03024"/>
    </source>
</evidence>
<dbReference type="Proteomes" id="UP000287033">
    <property type="component" value="Unassembled WGS sequence"/>
</dbReference>
<keyword evidence="3" id="KW-0964">Secreted</keyword>
<evidence type="ECO:0000313" key="10">
    <source>
        <dbReference type="Proteomes" id="UP000287033"/>
    </source>
</evidence>
<comment type="caution">
    <text evidence="9">The sequence shown here is derived from an EMBL/GenBank/DDBJ whole genome shotgun (WGS) entry which is preliminary data.</text>
</comment>
<evidence type="ECO:0000256" key="1">
    <source>
        <dbReference type="ARBA" id="ARBA00004613"/>
    </source>
</evidence>
<dbReference type="AlphaFoldDB" id="A0A401RF46"/>
<evidence type="ECO:0000256" key="6">
    <source>
        <dbReference type="ARBA" id="ARBA00023180"/>
    </source>
</evidence>
<dbReference type="OrthoDB" id="10266706at2759"/>
<dbReference type="PANTHER" id="PTHR19328">
    <property type="entry name" value="HEDGEHOG-INTERACTING PROTEIN"/>
    <property type="match status" value="1"/>
</dbReference>
<dbReference type="PANTHER" id="PTHR19328:SF75">
    <property type="entry name" value="ALDOSE SUGAR DEHYDROGENASE YLII"/>
    <property type="match status" value="1"/>
</dbReference>